<feature type="region of interest" description="Disordered" evidence="3">
    <location>
        <begin position="478"/>
        <end position="527"/>
    </location>
</feature>
<dbReference type="PANTHER" id="PTHR12149">
    <property type="entry name" value="FRUCTOSAMINE 3 KINASE-RELATED PROTEIN"/>
    <property type="match status" value="1"/>
</dbReference>
<dbReference type="GO" id="GO:0102193">
    <property type="term" value="F:protein-ribulosamine 3-kinase activity"/>
    <property type="evidence" value="ECO:0007669"/>
    <property type="project" value="UniProtKB-EC"/>
</dbReference>
<gene>
    <name evidence="4" type="ORF">M408DRAFT_5334</name>
</gene>
<dbReference type="OrthoDB" id="5772781at2759"/>
<sequence>MAILSPPLLLDELRAVESDNPGASFTMTGYCVRSSSGSSYYVKTGSSMQEKEQYYGEAKSLEFICKAAPGLAPAVFRLGTLLCKDDEDDEEEEAEERPFMISEYRFLQPLRQSHALVLARRLALELHAYRSDQGFGFECATYCGATRTQGLFFDTWAACFADMISSLLSNLRNKTQYNEVVTLGDEIVLTSSLHEFIASSVIPFLLGPPLQVEPVLLHGDLWSGNVGVDSNTNEPVIYDPASFFGHNEAELSIMRMFGGFDAGFFEEYHKHRPKAHPVSEYDKRQLLYELFHYLNHTCIFQASALYQAPRIKLLIVKHIEWRLCGTGQVEVSRITFICQEPQRTKSLSLTLVVWVETAYMPNAIAYGFLRGQLASTAHENAFMNYFPISPPMCNPLVVNVTLYWTPGQDDVQQFCVKLFNPRLLRSLFTIAVTLTAQQSPFTFSMPPVPPGDGYILSFVDVSNDFNVYATSAPFSIGSNGAPPDPNGGFGTFPPPPPPGATPPPGEQPPDQLHDYHHYINQDTDTLS</sequence>
<dbReference type="PANTHER" id="PTHR12149:SF8">
    <property type="entry name" value="PROTEIN-RIBULOSAMINE 3-KINASE"/>
    <property type="match status" value="1"/>
</dbReference>
<protein>
    <recommendedName>
        <fullName evidence="1">protein-ribulosamine 3-kinase</fullName>
        <ecNumber evidence="1">2.7.1.172</ecNumber>
    </recommendedName>
</protein>
<feature type="compositionally biased region" description="Pro residues" evidence="3">
    <location>
        <begin position="492"/>
        <end position="507"/>
    </location>
</feature>
<proteinExistence type="predicted"/>
<dbReference type="EC" id="2.7.1.172" evidence="1"/>
<dbReference type="AlphaFoldDB" id="A0A0C3BAP1"/>
<reference evidence="5" key="2">
    <citation type="submission" date="2015-01" db="EMBL/GenBank/DDBJ databases">
        <title>Evolutionary Origins and Diversification of the Mycorrhizal Mutualists.</title>
        <authorList>
            <consortium name="DOE Joint Genome Institute"/>
            <consortium name="Mycorrhizal Genomics Consortium"/>
            <person name="Kohler A."/>
            <person name="Kuo A."/>
            <person name="Nagy L.G."/>
            <person name="Floudas D."/>
            <person name="Copeland A."/>
            <person name="Barry K.W."/>
            <person name="Cichocki N."/>
            <person name="Veneault-Fourrey C."/>
            <person name="LaButti K."/>
            <person name="Lindquist E.A."/>
            <person name="Lipzen A."/>
            <person name="Lundell T."/>
            <person name="Morin E."/>
            <person name="Murat C."/>
            <person name="Riley R."/>
            <person name="Ohm R."/>
            <person name="Sun H."/>
            <person name="Tunlid A."/>
            <person name="Henrissat B."/>
            <person name="Grigoriev I.V."/>
            <person name="Hibbett D.S."/>
            <person name="Martin F."/>
        </authorList>
    </citation>
    <scope>NUCLEOTIDE SEQUENCE [LARGE SCALE GENOMIC DNA]</scope>
    <source>
        <strain evidence="5">MAFF 305830</strain>
    </source>
</reference>
<evidence type="ECO:0000313" key="4">
    <source>
        <dbReference type="EMBL" id="KIM33885.1"/>
    </source>
</evidence>
<evidence type="ECO:0000256" key="2">
    <source>
        <dbReference type="ARBA" id="ARBA00048655"/>
    </source>
</evidence>
<evidence type="ECO:0000313" key="5">
    <source>
        <dbReference type="Proteomes" id="UP000054097"/>
    </source>
</evidence>
<comment type="catalytic activity">
    <reaction evidence="2">
        <text>N(6)-D-ribulosyl-L-lysyl-[protein] + ATP = N(6)-(3-O-phospho-D-ribulosyl)-L-lysyl-[protein] + ADP + H(+)</text>
        <dbReference type="Rhea" id="RHEA:48432"/>
        <dbReference type="Rhea" id="RHEA-COMP:12103"/>
        <dbReference type="Rhea" id="RHEA-COMP:12104"/>
        <dbReference type="ChEBI" id="CHEBI:15378"/>
        <dbReference type="ChEBI" id="CHEBI:30616"/>
        <dbReference type="ChEBI" id="CHEBI:90418"/>
        <dbReference type="ChEBI" id="CHEBI:90420"/>
        <dbReference type="ChEBI" id="CHEBI:456216"/>
        <dbReference type="EC" id="2.7.1.172"/>
    </reaction>
    <physiologicalReaction direction="left-to-right" evidence="2">
        <dbReference type="Rhea" id="RHEA:48433"/>
    </physiologicalReaction>
</comment>
<dbReference type="InterPro" id="IPR011009">
    <property type="entry name" value="Kinase-like_dom_sf"/>
</dbReference>
<accession>A0A0C3BAP1</accession>
<dbReference type="Proteomes" id="UP000054097">
    <property type="component" value="Unassembled WGS sequence"/>
</dbReference>
<evidence type="ECO:0000256" key="1">
    <source>
        <dbReference type="ARBA" id="ARBA00011961"/>
    </source>
</evidence>
<dbReference type="HOGENOM" id="CLU_516961_0_0_1"/>
<dbReference type="InterPro" id="IPR016477">
    <property type="entry name" value="Fructo-/Ketosamine-3-kinase"/>
</dbReference>
<name>A0A0C3BAP1_SERVB</name>
<dbReference type="Gene3D" id="3.90.1200.10">
    <property type="match status" value="1"/>
</dbReference>
<reference evidence="4 5" key="1">
    <citation type="submission" date="2014-04" db="EMBL/GenBank/DDBJ databases">
        <authorList>
            <consortium name="DOE Joint Genome Institute"/>
            <person name="Kuo A."/>
            <person name="Zuccaro A."/>
            <person name="Kohler A."/>
            <person name="Nagy L.G."/>
            <person name="Floudas D."/>
            <person name="Copeland A."/>
            <person name="Barry K.W."/>
            <person name="Cichocki N."/>
            <person name="Veneault-Fourrey C."/>
            <person name="LaButti K."/>
            <person name="Lindquist E.A."/>
            <person name="Lipzen A."/>
            <person name="Lundell T."/>
            <person name="Morin E."/>
            <person name="Murat C."/>
            <person name="Sun H."/>
            <person name="Tunlid A."/>
            <person name="Henrissat B."/>
            <person name="Grigoriev I.V."/>
            <person name="Hibbett D.S."/>
            <person name="Martin F."/>
            <person name="Nordberg H.P."/>
            <person name="Cantor M.N."/>
            <person name="Hua S.X."/>
        </authorList>
    </citation>
    <scope>NUCLEOTIDE SEQUENCE [LARGE SCALE GENOMIC DNA]</scope>
    <source>
        <strain evidence="4 5">MAFF 305830</strain>
    </source>
</reference>
<keyword evidence="5" id="KW-1185">Reference proteome</keyword>
<organism evidence="4 5">
    <name type="scientific">Serendipita vermifera MAFF 305830</name>
    <dbReference type="NCBI Taxonomy" id="933852"/>
    <lineage>
        <taxon>Eukaryota</taxon>
        <taxon>Fungi</taxon>
        <taxon>Dikarya</taxon>
        <taxon>Basidiomycota</taxon>
        <taxon>Agaricomycotina</taxon>
        <taxon>Agaricomycetes</taxon>
        <taxon>Sebacinales</taxon>
        <taxon>Serendipitaceae</taxon>
        <taxon>Serendipita</taxon>
    </lineage>
</organism>
<dbReference type="STRING" id="933852.A0A0C3BAP1"/>
<dbReference type="EMBL" id="KN824277">
    <property type="protein sequence ID" value="KIM33885.1"/>
    <property type="molecule type" value="Genomic_DNA"/>
</dbReference>
<dbReference type="Pfam" id="PF03881">
    <property type="entry name" value="Fructosamin_kin"/>
    <property type="match status" value="1"/>
</dbReference>
<dbReference type="SUPFAM" id="SSF56112">
    <property type="entry name" value="Protein kinase-like (PK-like)"/>
    <property type="match status" value="1"/>
</dbReference>
<evidence type="ECO:0000256" key="3">
    <source>
        <dbReference type="SAM" id="MobiDB-lite"/>
    </source>
</evidence>